<accession>A0ABQ8PF19</accession>
<dbReference type="Proteomes" id="UP001151295">
    <property type="component" value="Unassembled WGS sequence"/>
</dbReference>
<keyword evidence="2" id="KW-1185">Reference proteome</keyword>
<gene>
    <name evidence="1" type="ORF">EDC05_005626</name>
</gene>
<comment type="caution">
    <text evidence="1">The sequence shown here is derived from an EMBL/GenBank/DDBJ whole genome shotgun (WGS) entry which is preliminary data.</text>
</comment>
<protein>
    <submittedName>
        <fullName evidence="1">Uncharacterized protein</fullName>
    </submittedName>
</protein>
<evidence type="ECO:0000313" key="2">
    <source>
        <dbReference type="Proteomes" id="UP001151295"/>
    </source>
</evidence>
<reference evidence="1" key="1">
    <citation type="submission" date="2022-07" db="EMBL/GenBank/DDBJ databases">
        <title>Phylogenomic reconstructions and comparative analyses of Kickxellomycotina fungi.</title>
        <authorList>
            <person name="Reynolds N.K."/>
            <person name="Stajich J.E."/>
            <person name="Barry K."/>
            <person name="Grigoriev I.V."/>
            <person name="Crous P."/>
            <person name="Smith M.E."/>
        </authorList>
    </citation>
    <scope>NUCLEOTIDE SEQUENCE</scope>
    <source>
        <strain evidence="1">BCRC 34882</strain>
    </source>
</reference>
<name>A0ABQ8PF19_9FUNG</name>
<sequence>MSLQTFTFINHSGQLFGESLVYAGAVFGYDLLSDFVPAFSLKTNHQCVVAKEIYYTGVTMTGRLHGNVRSWIDFTGLNVKAKGERLSFGYTWCFKYPGRYLWRMERKTRDMFLENDKSHIIATFKRTPDDQVEGRLVLRIEPDLPLLMLILATCKLGLVRIQASDAGVPYPIRPQDAAVDQDTDVTSDSVGSASFRDNPAAWLRQFVTFSKG</sequence>
<proteinExistence type="predicted"/>
<evidence type="ECO:0000313" key="1">
    <source>
        <dbReference type="EMBL" id="KAJ1987845.1"/>
    </source>
</evidence>
<organism evidence="1 2">
    <name type="scientific">Coemansia umbellata</name>
    <dbReference type="NCBI Taxonomy" id="1424467"/>
    <lineage>
        <taxon>Eukaryota</taxon>
        <taxon>Fungi</taxon>
        <taxon>Fungi incertae sedis</taxon>
        <taxon>Zoopagomycota</taxon>
        <taxon>Kickxellomycotina</taxon>
        <taxon>Kickxellomycetes</taxon>
        <taxon>Kickxellales</taxon>
        <taxon>Kickxellaceae</taxon>
        <taxon>Coemansia</taxon>
    </lineage>
</organism>
<dbReference type="EMBL" id="JANBQD010000114">
    <property type="protein sequence ID" value="KAJ1987845.1"/>
    <property type="molecule type" value="Genomic_DNA"/>
</dbReference>